<keyword evidence="2" id="KW-1185">Reference proteome</keyword>
<gene>
    <name evidence="1" type="ORF">MVEN_01151100</name>
</gene>
<proteinExistence type="predicted"/>
<name>A0A8H7CVD1_9AGAR</name>
<accession>A0A8H7CVD1</accession>
<evidence type="ECO:0000313" key="2">
    <source>
        <dbReference type="Proteomes" id="UP000620124"/>
    </source>
</evidence>
<evidence type="ECO:0000313" key="1">
    <source>
        <dbReference type="EMBL" id="KAF7351894.1"/>
    </source>
</evidence>
<organism evidence="1 2">
    <name type="scientific">Mycena venus</name>
    <dbReference type="NCBI Taxonomy" id="2733690"/>
    <lineage>
        <taxon>Eukaryota</taxon>
        <taxon>Fungi</taxon>
        <taxon>Dikarya</taxon>
        <taxon>Basidiomycota</taxon>
        <taxon>Agaricomycotina</taxon>
        <taxon>Agaricomycetes</taxon>
        <taxon>Agaricomycetidae</taxon>
        <taxon>Agaricales</taxon>
        <taxon>Marasmiineae</taxon>
        <taxon>Mycenaceae</taxon>
        <taxon>Mycena</taxon>
    </lineage>
</organism>
<sequence length="81" mass="8976">MPGGGYRTIHNAVGDMINWYNVQVNPEPLSFRSSARTNSVLALPQFYSCEDTTCENLLDQSESYLSQSSLFEISADAQVPL</sequence>
<dbReference type="Proteomes" id="UP000620124">
    <property type="component" value="Unassembled WGS sequence"/>
</dbReference>
<comment type="caution">
    <text evidence="1">The sequence shown here is derived from an EMBL/GenBank/DDBJ whole genome shotgun (WGS) entry which is preliminary data.</text>
</comment>
<reference evidence="1" key="1">
    <citation type="submission" date="2020-05" db="EMBL/GenBank/DDBJ databases">
        <title>Mycena genomes resolve the evolution of fungal bioluminescence.</title>
        <authorList>
            <person name="Tsai I.J."/>
        </authorList>
    </citation>
    <scope>NUCLEOTIDE SEQUENCE</scope>
    <source>
        <strain evidence="1">CCC161011</strain>
    </source>
</reference>
<protein>
    <submittedName>
        <fullName evidence="1">Uncharacterized protein</fullName>
    </submittedName>
</protein>
<dbReference type="EMBL" id="JACAZI010000009">
    <property type="protein sequence ID" value="KAF7351894.1"/>
    <property type="molecule type" value="Genomic_DNA"/>
</dbReference>
<dbReference type="AlphaFoldDB" id="A0A8H7CVD1"/>
<dbReference type="OrthoDB" id="3012298at2759"/>